<dbReference type="KEGG" id="ptm:GSPATT00005893001"/>
<keyword evidence="3" id="KW-1185">Reference proteome</keyword>
<evidence type="ECO:0000256" key="1">
    <source>
        <dbReference type="SAM" id="Coils"/>
    </source>
</evidence>
<evidence type="ECO:0000313" key="3">
    <source>
        <dbReference type="Proteomes" id="UP000000600"/>
    </source>
</evidence>
<accession>A0BZS4</accession>
<dbReference type="GeneID" id="5017223"/>
<keyword evidence="1" id="KW-0175">Coiled coil</keyword>
<sequence length="191" mass="23039">MIIQSNQKLSQRIFNSMMINKISNFRPYKLIQDEPSINKKIKIEDQSITLPLNIFQQLVEKAKEENQKKEDTKNLLRNFGNALNRFILNNEQACKIIKQYIPESSVPHFKKWVTNQKLENFEQFKRIWTVDDDIYKKIFSELSFEFYSKYAYSYVMHSQMRSESTKLTHLKYITRFLEGIVSPDTFYYFKK</sequence>
<evidence type="ECO:0000313" key="2">
    <source>
        <dbReference type="EMBL" id="CAK64041.1"/>
    </source>
</evidence>
<reference evidence="2 3" key="1">
    <citation type="journal article" date="2006" name="Nature">
        <title>Global trends of whole-genome duplications revealed by the ciliate Paramecium tetraurelia.</title>
        <authorList>
            <consortium name="Genoscope"/>
            <person name="Aury J.-M."/>
            <person name="Jaillon O."/>
            <person name="Duret L."/>
            <person name="Noel B."/>
            <person name="Jubin C."/>
            <person name="Porcel B.M."/>
            <person name="Segurens B."/>
            <person name="Daubin V."/>
            <person name="Anthouard V."/>
            <person name="Aiach N."/>
            <person name="Arnaiz O."/>
            <person name="Billaut A."/>
            <person name="Beisson J."/>
            <person name="Blanc I."/>
            <person name="Bouhouche K."/>
            <person name="Camara F."/>
            <person name="Duharcourt S."/>
            <person name="Guigo R."/>
            <person name="Gogendeau D."/>
            <person name="Katinka M."/>
            <person name="Keller A.-M."/>
            <person name="Kissmehl R."/>
            <person name="Klotz C."/>
            <person name="Koll F."/>
            <person name="Le Moue A."/>
            <person name="Lepere C."/>
            <person name="Malinsky S."/>
            <person name="Nowacki M."/>
            <person name="Nowak J.K."/>
            <person name="Plattner H."/>
            <person name="Poulain J."/>
            <person name="Ruiz F."/>
            <person name="Serrano V."/>
            <person name="Zagulski M."/>
            <person name="Dessen P."/>
            <person name="Betermier M."/>
            <person name="Weissenbach J."/>
            <person name="Scarpelli C."/>
            <person name="Schachter V."/>
            <person name="Sperling L."/>
            <person name="Meyer E."/>
            <person name="Cohen J."/>
            <person name="Wincker P."/>
        </authorList>
    </citation>
    <scope>NUCLEOTIDE SEQUENCE [LARGE SCALE GENOMIC DNA]</scope>
    <source>
        <strain evidence="2 3">Stock d4-2</strain>
    </source>
</reference>
<organism evidence="2 3">
    <name type="scientific">Paramecium tetraurelia</name>
    <dbReference type="NCBI Taxonomy" id="5888"/>
    <lineage>
        <taxon>Eukaryota</taxon>
        <taxon>Sar</taxon>
        <taxon>Alveolata</taxon>
        <taxon>Ciliophora</taxon>
        <taxon>Intramacronucleata</taxon>
        <taxon>Oligohymenophorea</taxon>
        <taxon>Peniculida</taxon>
        <taxon>Parameciidae</taxon>
        <taxon>Paramecium</taxon>
    </lineage>
</organism>
<dbReference type="OMA" id="ISNFRPY"/>
<dbReference type="HOGENOM" id="CLU_1573671_0_0_1"/>
<dbReference type="RefSeq" id="XP_001431439.1">
    <property type="nucleotide sequence ID" value="XM_001431402.1"/>
</dbReference>
<dbReference type="OrthoDB" id="287691at2759"/>
<dbReference type="STRING" id="5888.A0BZS4"/>
<proteinExistence type="predicted"/>
<dbReference type="eggNOG" id="ENOG502SQEB">
    <property type="taxonomic scope" value="Eukaryota"/>
</dbReference>
<protein>
    <submittedName>
        <fullName evidence="2">Uncharacterized protein</fullName>
    </submittedName>
</protein>
<name>A0BZS4_PARTE</name>
<feature type="coiled-coil region" evidence="1">
    <location>
        <begin position="52"/>
        <end position="79"/>
    </location>
</feature>
<dbReference type="EMBL" id="CT868030">
    <property type="protein sequence ID" value="CAK64041.1"/>
    <property type="molecule type" value="Genomic_DNA"/>
</dbReference>
<dbReference type="AlphaFoldDB" id="A0BZS4"/>
<dbReference type="Proteomes" id="UP000000600">
    <property type="component" value="Unassembled WGS sequence"/>
</dbReference>
<gene>
    <name evidence="2" type="ORF">GSPATT00005893001</name>
</gene>
<dbReference type="InParanoid" id="A0BZS4"/>